<dbReference type="KEGG" id="aef:GEV26_00025"/>
<sequence length="387" mass="40754">MLCPPRLHAIAATRRAHRPSGRSALRLFPHDLAARSPLRVDVPALHRGSSSSLPGRAKKRLDGGVQRALPAQKWSLIMSSIFKASTVVDVVEAVPTLFGFAVSESFIGIITNGPRKAFGFRLRLDMPHVEGAAEAGEMIAHHLNEHAGDGVVLLALSADQDAADALTAEVVARLAPTNLILAARADAANVWLYDRHGMPDYGAPVYDRPDRVSAAVVQAVAGGQQIWSSREALAALFESAPVLYEISQDVEAIEAADAAAGERLALAATAALESASAGIVNDDHARVLAIAAQVIPVRDALWSTITHASAESDAEVWRRVAIKTAGKAAAGPYALAAFGYWLAGDGARSLMAVEQALRADIHHSLAGLVEMVLTQGVDPAKWTGMPA</sequence>
<dbReference type="InterPro" id="IPR025447">
    <property type="entry name" value="DUF4192"/>
</dbReference>
<organism evidence="1 2">
    <name type="scientific">Aeromicrobium yanjiei</name>
    <dbReference type="NCBI Taxonomy" id="2662028"/>
    <lineage>
        <taxon>Bacteria</taxon>
        <taxon>Bacillati</taxon>
        <taxon>Actinomycetota</taxon>
        <taxon>Actinomycetes</taxon>
        <taxon>Propionibacteriales</taxon>
        <taxon>Nocardioidaceae</taxon>
        <taxon>Aeromicrobium</taxon>
    </lineage>
</organism>
<proteinExistence type="predicted"/>
<evidence type="ECO:0000313" key="1">
    <source>
        <dbReference type="EMBL" id="QGG39890.1"/>
    </source>
</evidence>
<reference evidence="1 2" key="1">
    <citation type="submission" date="2019-11" db="EMBL/GenBank/DDBJ databases">
        <authorList>
            <person name="Li J."/>
        </authorList>
    </citation>
    <scope>NUCLEOTIDE SEQUENCE [LARGE SCALE GENOMIC DNA]</scope>
    <source>
        <strain evidence="1 2">MF47</strain>
        <plasmid evidence="1 2">p001</plasmid>
    </source>
</reference>
<keyword evidence="1" id="KW-0614">Plasmid</keyword>
<keyword evidence="2" id="KW-1185">Reference proteome</keyword>
<accession>A0A5Q2MIW4</accession>
<dbReference type="Pfam" id="PF13830">
    <property type="entry name" value="DUF4192"/>
    <property type="match status" value="1"/>
</dbReference>
<geneLocation type="plasmid" evidence="1 2">
    <name>p001</name>
</geneLocation>
<dbReference type="EMBL" id="CP045736">
    <property type="protein sequence ID" value="QGG39890.1"/>
    <property type="molecule type" value="Genomic_DNA"/>
</dbReference>
<evidence type="ECO:0000313" key="2">
    <source>
        <dbReference type="Proteomes" id="UP000392064"/>
    </source>
</evidence>
<gene>
    <name evidence="1" type="ORF">GEV26_00025</name>
</gene>
<name>A0A5Q2MIW4_9ACTN</name>
<dbReference type="Proteomes" id="UP000392064">
    <property type="component" value="Plasmid p001"/>
</dbReference>
<protein>
    <submittedName>
        <fullName evidence="1">DUF4192 family protein</fullName>
    </submittedName>
</protein>
<dbReference type="AlphaFoldDB" id="A0A5Q2MIW4"/>